<dbReference type="NCBIfam" id="TIGR01782">
    <property type="entry name" value="TonB-Xanth-Caul"/>
    <property type="match status" value="1"/>
</dbReference>
<evidence type="ECO:0000256" key="5">
    <source>
        <dbReference type="ARBA" id="ARBA00023077"/>
    </source>
</evidence>
<dbReference type="GO" id="GO:0009279">
    <property type="term" value="C:cell outer membrane"/>
    <property type="evidence" value="ECO:0007669"/>
    <property type="project" value="UniProtKB-SubCell"/>
</dbReference>
<evidence type="ECO:0000313" key="15">
    <source>
        <dbReference type="Proteomes" id="UP000619743"/>
    </source>
</evidence>
<keyword evidence="11" id="KW-0732">Signal</keyword>
<evidence type="ECO:0000256" key="3">
    <source>
        <dbReference type="ARBA" id="ARBA00022452"/>
    </source>
</evidence>
<comment type="similarity">
    <text evidence="8 9">Belongs to the TonB-dependent receptor family.</text>
</comment>
<dbReference type="SUPFAM" id="SSF56935">
    <property type="entry name" value="Porins"/>
    <property type="match status" value="1"/>
</dbReference>
<evidence type="ECO:0000256" key="7">
    <source>
        <dbReference type="ARBA" id="ARBA00023237"/>
    </source>
</evidence>
<evidence type="ECO:0000256" key="8">
    <source>
        <dbReference type="PROSITE-ProRule" id="PRU01360"/>
    </source>
</evidence>
<keyword evidence="15" id="KW-1185">Reference proteome</keyword>
<feature type="domain" description="TonB-dependent receptor plug" evidence="13">
    <location>
        <begin position="57"/>
        <end position="163"/>
    </location>
</feature>
<feature type="domain" description="TonB-dependent receptor-like beta-barrel" evidence="12">
    <location>
        <begin position="463"/>
        <end position="951"/>
    </location>
</feature>
<dbReference type="Pfam" id="PF07715">
    <property type="entry name" value="Plug"/>
    <property type="match status" value="1"/>
</dbReference>
<evidence type="ECO:0000256" key="9">
    <source>
        <dbReference type="RuleBase" id="RU003357"/>
    </source>
</evidence>
<feature type="signal peptide" evidence="11">
    <location>
        <begin position="1"/>
        <end position="29"/>
    </location>
</feature>
<dbReference type="PANTHER" id="PTHR40980:SF3">
    <property type="entry name" value="TONB-DEPENDENT RECEPTOR-LIKE BETA-BARREL DOMAIN-CONTAINING PROTEIN"/>
    <property type="match status" value="1"/>
</dbReference>
<keyword evidence="3 8" id="KW-1134">Transmembrane beta strand</keyword>
<keyword evidence="5 9" id="KW-0798">TonB box</keyword>
<dbReference type="RefSeq" id="WP_229744802.1">
    <property type="nucleotide sequence ID" value="NZ_BMDX01000027.1"/>
</dbReference>
<evidence type="ECO:0000259" key="13">
    <source>
        <dbReference type="Pfam" id="PF07715"/>
    </source>
</evidence>
<name>A0A8J2U9W8_9GAMM</name>
<evidence type="ECO:0000313" key="14">
    <source>
        <dbReference type="EMBL" id="GGA89125.1"/>
    </source>
</evidence>
<dbReference type="EMBL" id="BMDX01000027">
    <property type="protein sequence ID" value="GGA89125.1"/>
    <property type="molecule type" value="Genomic_DNA"/>
</dbReference>
<dbReference type="InterPro" id="IPR037066">
    <property type="entry name" value="Plug_dom_sf"/>
</dbReference>
<keyword evidence="6 8" id="KW-0472">Membrane</keyword>
<dbReference type="PANTHER" id="PTHR40980">
    <property type="entry name" value="PLUG DOMAIN-CONTAINING PROTEIN"/>
    <property type="match status" value="1"/>
</dbReference>
<organism evidence="14 15">
    <name type="scientific">Neiella marina</name>
    <dbReference type="NCBI Taxonomy" id="508461"/>
    <lineage>
        <taxon>Bacteria</taxon>
        <taxon>Pseudomonadati</taxon>
        <taxon>Pseudomonadota</taxon>
        <taxon>Gammaproteobacteria</taxon>
        <taxon>Alteromonadales</taxon>
        <taxon>Echinimonadaceae</taxon>
        <taxon>Neiella</taxon>
    </lineage>
</organism>
<keyword evidence="14" id="KW-0675">Receptor</keyword>
<dbReference type="InterPro" id="IPR039426">
    <property type="entry name" value="TonB-dep_rcpt-like"/>
</dbReference>
<sequence>MKHTMFTKTKLAASLSLVLGAAALIPAQAAEEAPADDTEVIQVTGIRSSQAKAMDLKRTSAGVVDAISAEDIGKFPDTNLAESLQRITGVSIDRVNGEGSKVTVRGFGPDFNLVLFNGRTMPTSGTASESTRSFDFANIASESVAEVAVSKTGRADLPSGGIGATIDIRTARPFDNDGLVATVTGKVHHDTSVDDSVDGNGDDYTPEVSGIFSNTFMDDKIGFGVSASYKKRDSTITKAGIDGWRQFNTEDSAFAGWLEGKVAAGEVVDENQNPNGNYFYARNMGFSSTDVERERYNAQVVFQYAPMDNLVITTDYTYSKLEDESFVDSFGLWFQGYNSVDTAHVDENGTFDVVTEFGGDYSGTMSMEASENENKSLGLNVEWQVNDDLELSFDAHDSSAESNGALSNGTNRTFFIKGGFNFDKKTYDASSTEIPTLDAVFTDPVPGTDVNLLPEHYNSLFAGMVAAKNETDVTQYQFDGSYFIDIPGIVDTIEFGVAYTDMETRAWGSYDQQSAGWYDPANLGIWEEDMELVLLGNDFLGDFSGGGNDIRIPYYYTYNQKTSMAKAEELFGVQYVAAPWQDDHTVQEETTSAYIQLSVETEVMEMPLNVLLGGRYEQTDVTASSLQTVAEEVQWISGQEWFTQKSEEQTYTNETSDYSEFLPNLDINLEIVEDLIARVSLSKTITRPTLGQMKATNSLTNQPKPGSRTGFSGNPGLEPFSSDNLDLSLEYYYDEASYVSAGWFNKDVENFLQTTISEVQYDDLRDPYIGPRAELARSELAADGVPATDENVFQWLVDNGYGEQVGDNTVIRQSDDDPVVTWLVNRPNNVEDLRTHGWEIAWQHWFWDTGFGFQANATFVSGDTEYDVEATDEQFALPGLSDSANFSVFYDKDGLQARAAYNWRDDFLSATGQAEAGGPAPQFTESYGQLDISVSYEVNDQLSIFFEGLNVLEEEQRIHGRYKEQMLSATQGSARYAVGASYKF</sequence>
<feature type="region of interest" description="Disordered" evidence="10">
    <location>
        <begin position="695"/>
        <end position="717"/>
    </location>
</feature>
<gene>
    <name evidence="14" type="primary">iroN</name>
    <name evidence="14" type="ORF">GCM10011369_34100</name>
</gene>
<dbReference type="Gene3D" id="2.170.130.10">
    <property type="entry name" value="TonB-dependent receptor, plug domain"/>
    <property type="match status" value="1"/>
</dbReference>
<evidence type="ECO:0000256" key="11">
    <source>
        <dbReference type="SAM" id="SignalP"/>
    </source>
</evidence>
<dbReference type="Proteomes" id="UP000619743">
    <property type="component" value="Unassembled WGS sequence"/>
</dbReference>
<proteinExistence type="inferred from homology"/>
<dbReference type="AlphaFoldDB" id="A0A8J2U9W8"/>
<evidence type="ECO:0000256" key="2">
    <source>
        <dbReference type="ARBA" id="ARBA00022448"/>
    </source>
</evidence>
<protein>
    <submittedName>
        <fullName evidence="14">TonB-dependent receptor</fullName>
    </submittedName>
</protein>
<evidence type="ECO:0000256" key="6">
    <source>
        <dbReference type="ARBA" id="ARBA00023136"/>
    </source>
</evidence>
<dbReference type="InterPro" id="IPR036942">
    <property type="entry name" value="Beta-barrel_TonB_sf"/>
</dbReference>
<evidence type="ECO:0000259" key="12">
    <source>
        <dbReference type="Pfam" id="PF00593"/>
    </source>
</evidence>
<keyword evidence="4 8" id="KW-0812">Transmembrane</keyword>
<feature type="chain" id="PRO_5035147327" evidence="11">
    <location>
        <begin position="30"/>
        <end position="984"/>
    </location>
</feature>
<evidence type="ECO:0000256" key="4">
    <source>
        <dbReference type="ARBA" id="ARBA00022692"/>
    </source>
</evidence>
<evidence type="ECO:0000256" key="1">
    <source>
        <dbReference type="ARBA" id="ARBA00004571"/>
    </source>
</evidence>
<feature type="compositionally biased region" description="Polar residues" evidence="10">
    <location>
        <begin position="695"/>
        <end position="712"/>
    </location>
</feature>
<dbReference type="Pfam" id="PF00593">
    <property type="entry name" value="TonB_dep_Rec_b-barrel"/>
    <property type="match status" value="1"/>
</dbReference>
<keyword evidence="7 8" id="KW-0998">Cell outer membrane</keyword>
<comment type="subcellular location">
    <subcellularLocation>
        <location evidence="1 8">Cell outer membrane</location>
        <topology evidence="1 8">Multi-pass membrane protein</topology>
    </subcellularLocation>
</comment>
<dbReference type="Gene3D" id="2.40.170.20">
    <property type="entry name" value="TonB-dependent receptor, beta-barrel domain"/>
    <property type="match status" value="1"/>
</dbReference>
<accession>A0A8J2U9W8</accession>
<dbReference type="PROSITE" id="PS52016">
    <property type="entry name" value="TONB_DEPENDENT_REC_3"/>
    <property type="match status" value="1"/>
</dbReference>
<dbReference type="InterPro" id="IPR012910">
    <property type="entry name" value="Plug_dom"/>
</dbReference>
<evidence type="ECO:0000256" key="10">
    <source>
        <dbReference type="SAM" id="MobiDB-lite"/>
    </source>
</evidence>
<reference evidence="15" key="1">
    <citation type="journal article" date="2019" name="Int. J. Syst. Evol. Microbiol.">
        <title>The Global Catalogue of Microorganisms (GCM) 10K type strain sequencing project: providing services to taxonomists for standard genome sequencing and annotation.</title>
        <authorList>
            <consortium name="The Broad Institute Genomics Platform"/>
            <consortium name="The Broad Institute Genome Sequencing Center for Infectious Disease"/>
            <person name="Wu L."/>
            <person name="Ma J."/>
        </authorList>
    </citation>
    <scope>NUCLEOTIDE SEQUENCE [LARGE SCALE GENOMIC DNA]</scope>
    <source>
        <strain evidence="15">CGMCC 1.10130</strain>
    </source>
</reference>
<comment type="caution">
    <text evidence="14">The sequence shown here is derived from an EMBL/GenBank/DDBJ whole genome shotgun (WGS) entry which is preliminary data.</text>
</comment>
<dbReference type="InterPro" id="IPR000531">
    <property type="entry name" value="Beta-barrel_TonB"/>
</dbReference>
<dbReference type="InterPro" id="IPR010104">
    <property type="entry name" value="TonB_rcpt_bac"/>
</dbReference>
<keyword evidence="2 8" id="KW-0813">Transport</keyword>